<protein>
    <submittedName>
        <fullName evidence="2">Xylose isomerase</fullName>
    </submittedName>
</protein>
<keyword evidence="2" id="KW-0413">Isomerase</keyword>
<reference evidence="3" key="2">
    <citation type="submission" date="2015-07" db="EMBL/GenBank/DDBJ databases">
        <title>MeaNS - Measles Nucleotide Surveillance Program.</title>
        <authorList>
            <person name="Tran T."/>
            <person name="Druce J."/>
        </authorList>
    </citation>
    <scope>NUCLEOTIDE SEQUENCE</scope>
    <source>
        <strain evidence="3">DSM 9887</strain>
    </source>
</reference>
<organism evidence="3 4">
    <name type="scientific">Brevibacillus reuszeri</name>
    <dbReference type="NCBI Taxonomy" id="54915"/>
    <lineage>
        <taxon>Bacteria</taxon>
        <taxon>Bacillati</taxon>
        <taxon>Bacillota</taxon>
        <taxon>Bacilli</taxon>
        <taxon>Bacillales</taxon>
        <taxon>Paenibacillaceae</taxon>
        <taxon>Brevibacillus</taxon>
    </lineage>
</organism>
<dbReference type="SUPFAM" id="SSF51658">
    <property type="entry name" value="Xylose isomerase-like"/>
    <property type="match status" value="1"/>
</dbReference>
<sequence>MNKHRFGVSGSTILTNPKQFAELFWDDIDFIEIGEFPSESAFHAFLDLCREKQTPFGVHSPLLRNGSKYDLLEKVSFDPLVARKQVEEEAALLSRLGAEYMLVHFPYFTGETTENVNKLIEVGLQELSRIQNEYAIPIICEPKLGIGRSPKGIQYLDSFPLEIWEKYSLKLCIDIGDYLIATGEEIVNYVEKWKQYIRVVHLHNVAYQGDKYIWIPVHPSHENNGEQYKLAPILVFLSQCNEVNFIFEHTPHSNPSREFVHEGYSWTKNMVMSCCVNG</sequence>
<dbReference type="EMBL" id="LGIQ01000009">
    <property type="protein sequence ID" value="KNB70640.1"/>
    <property type="molecule type" value="Genomic_DNA"/>
</dbReference>
<proteinExistence type="predicted"/>
<accession>A0A0K9YR27</accession>
<keyword evidence="5" id="KW-1185">Reference proteome</keyword>
<dbReference type="AlphaFoldDB" id="A0A0K9YR27"/>
<evidence type="ECO:0000313" key="4">
    <source>
        <dbReference type="Proteomes" id="UP000036834"/>
    </source>
</evidence>
<evidence type="ECO:0000259" key="1">
    <source>
        <dbReference type="Pfam" id="PF01261"/>
    </source>
</evidence>
<evidence type="ECO:0000313" key="3">
    <source>
        <dbReference type="EMBL" id="KNB70640.1"/>
    </source>
</evidence>
<name>A0A0K9YR27_9BACL</name>
<feature type="domain" description="Xylose isomerase-like TIM barrel" evidence="1">
    <location>
        <begin position="22"/>
        <end position="250"/>
    </location>
</feature>
<gene>
    <name evidence="3" type="ORF">ADS79_17255</name>
    <name evidence="2" type="ORF">BRE01_36130</name>
</gene>
<dbReference type="Pfam" id="PF01261">
    <property type="entry name" value="AP_endonuc_2"/>
    <property type="match status" value="1"/>
</dbReference>
<dbReference type="InterPro" id="IPR036237">
    <property type="entry name" value="Xyl_isomerase-like_sf"/>
</dbReference>
<dbReference type="GO" id="GO:0016853">
    <property type="term" value="F:isomerase activity"/>
    <property type="evidence" value="ECO:0007669"/>
    <property type="project" value="UniProtKB-KW"/>
</dbReference>
<dbReference type="PATRIC" id="fig|54915.3.peg.2520"/>
<dbReference type="InterPro" id="IPR013022">
    <property type="entry name" value="Xyl_isomerase-like_TIM-brl"/>
</dbReference>
<reference evidence="2 5" key="3">
    <citation type="submission" date="2019-06" db="EMBL/GenBank/DDBJ databases">
        <title>Whole genome shotgun sequence of Brevibacillus reuszeri NBRC 15719.</title>
        <authorList>
            <person name="Hosoyama A."/>
            <person name="Uohara A."/>
            <person name="Ohji S."/>
            <person name="Ichikawa N."/>
        </authorList>
    </citation>
    <scope>NUCLEOTIDE SEQUENCE [LARGE SCALE GENOMIC DNA]</scope>
    <source>
        <strain evidence="2 5">NBRC 15719</strain>
    </source>
</reference>
<reference evidence="4" key="1">
    <citation type="submission" date="2015-07" db="EMBL/GenBank/DDBJ databases">
        <title>Genome sequencing project for genomic taxonomy and phylogenomics of Bacillus-like bacteria.</title>
        <authorList>
            <person name="Liu B."/>
            <person name="Wang J."/>
            <person name="Zhu Y."/>
            <person name="Liu G."/>
            <person name="Chen Q."/>
            <person name="Chen Z."/>
            <person name="Lan J."/>
            <person name="Che J."/>
            <person name="Ge C."/>
            <person name="Shi H."/>
            <person name="Pan Z."/>
            <person name="Liu X."/>
        </authorList>
    </citation>
    <scope>NUCLEOTIDE SEQUENCE [LARGE SCALE GENOMIC DNA]</scope>
    <source>
        <strain evidence="4">DSM 9887</strain>
    </source>
</reference>
<dbReference type="Proteomes" id="UP000036834">
    <property type="component" value="Unassembled WGS sequence"/>
</dbReference>
<dbReference type="Gene3D" id="3.20.20.150">
    <property type="entry name" value="Divalent-metal-dependent TIM barrel enzymes"/>
    <property type="match status" value="1"/>
</dbReference>
<dbReference type="RefSeq" id="WP_049739644.1">
    <property type="nucleotide sequence ID" value="NZ_BJON01000014.1"/>
</dbReference>
<dbReference type="STRING" id="54915.ADS79_17255"/>
<comment type="caution">
    <text evidence="3">The sequence shown here is derived from an EMBL/GenBank/DDBJ whole genome shotgun (WGS) entry which is preliminary data.</text>
</comment>
<dbReference type="EMBL" id="BJON01000014">
    <property type="protein sequence ID" value="GED69911.1"/>
    <property type="molecule type" value="Genomic_DNA"/>
</dbReference>
<dbReference type="OrthoDB" id="2471096at2"/>
<dbReference type="Proteomes" id="UP000319578">
    <property type="component" value="Unassembled WGS sequence"/>
</dbReference>
<evidence type="ECO:0000313" key="5">
    <source>
        <dbReference type="Proteomes" id="UP000319578"/>
    </source>
</evidence>
<evidence type="ECO:0000313" key="2">
    <source>
        <dbReference type="EMBL" id="GED69911.1"/>
    </source>
</evidence>